<name>A0A392MII6_9FABA</name>
<dbReference type="PANTHER" id="PTHR31286:SF99">
    <property type="entry name" value="DUF4283 DOMAIN-CONTAINING PROTEIN"/>
    <property type="match status" value="1"/>
</dbReference>
<accession>A0A392MII6</accession>
<dbReference type="EMBL" id="LXQA010011945">
    <property type="protein sequence ID" value="MCH87312.1"/>
    <property type="molecule type" value="Genomic_DNA"/>
</dbReference>
<comment type="caution">
    <text evidence="2">The sequence shown here is derived from an EMBL/GenBank/DDBJ whole genome shotgun (WGS) entry which is preliminary data.</text>
</comment>
<sequence length="325" mass="35779">MWVRFSGLPIEYYDTKMLHFIGNRIGRTVKVDRTTQAQARGKYARLCVEVDLTKPLLAMFQIKDRYYKVEYEGLHMLCLVCGTFGHYKEGCVAKTNNNAWNGEKASETNRGEGQGHDVPIQEGPWRVVQKNKRPRKKTEGGRVDGIGANGGQSHTGSRFAILQENSTRLGDEAYNDHIDVPTSSPLVTQPHAVKHVARKEVVPMMIATSGNNRGDTVGNKIPLEFTNGPTPGGHVQTGEAIKRSFNGEEKTNDCQMEEVVNQIIISSSKGVVPDGCASETIEVISSESSLGHPTRGPKHTIRPPDIISGSMTSRPVLQRVDVDTE</sequence>
<dbReference type="Proteomes" id="UP000265520">
    <property type="component" value="Unassembled WGS sequence"/>
</dbReference>
<gene>
    <name evidence="2" type="ORF">A2U01_0008179</name>
</gene>
<feature type="region of interest" description="Disordered" evidence="1">
    <location>
        <begin position="287"/>
        <end position="314"/>
    </location>
</feature>
<dbReference type="PANTHER" id="PTHR31286">
    <property type="entry name" value="GLYCINE-RICH CELL WALL STRUCTURAL PROTEIN 1.8-LIKE"/>
    <property type="match status" value="1"/>
</dbReference>
<dbReference type="InterPro" id="IPR040256">
    <property type="entry name" value="At4g02000-like"/>
</dbReference>
<feature type="region of interest" description="Disordered" evidence="1">
    <location>
        <begin position="129"/>
        <end position="155"/>
    </location>
</feature>
<proteinExistence type="predicted"/>
<evidence type="ECO:0000256" key="1">
    <source>
        <dbReference type="SAM" id="MobiDB-lite"/>
    </source>
</evidence>
<feature type="non-terminal residue" evidence="2">
    <location>
        <position position="325"/>
    </location>
</feature>
<organism evidence="2 3">
    <name type="scientific">Trifolium medium</name>
    <dbReference type="NCBI Taxonomy" id="97028"/>
    <lineage>
        <taxon>Eukaryota</taxon>
        <taxon>Viridiplantae</taxon>
        <taxon>Streptophyta</taxon>
        <taxon>Embryophyta</taxon>
        <taxon>Tracheophyta</taxon>
        <taxon>Spermatophyta</taxon>
        <taxon>Magnoliopsida</taxon>
        <taxon>eudicotyledons</taxon>
        <taxon>Gunneridae</taxon>
        <taxon>Pentapetalae</taxon>
        <taxon>rosids</taxon>
        <taxon>fabids</taxon>
        <taxon>Fabales</taxon>
        <taxon>Fabaceae</taxon>
        <taxon>Papilionoideae</taxon>
        <taxon>50 kb inversion clade</taxon>
        <taxon>NPAAA clade</taxon>
        <taxon>Hologalegina</taxon>
        <taxon>IRL clade</taxon>
        <taxon>Trifolieae</taxon>
        <taxon>Trifolium</taxon>
    </lineage>
</organism>
<protein>
    <submittedName>
        <fullName evidence="2">Uncharacterized protein</fullName>
    </submittedName>
</protein>
<keyword evidence="3" id="KW-1185">Reference proteome</keyword>
<evidence type="ECO:0000313" key="2">
    <source>
        <dbReference type="EMBL" id="MCH87312.1"/>
    </source>
</evidence>
<reference evidence="2 3" key="1">
    <citation type="journal article" date="2018" name="Front. Plant Sci.">
        <title>Red Clover (Trifolium pratense) and Zigzag Clover (T. medium) - A Picture of Genomic Similarities and Differences.</title>
        <authorList>
            <person name="Dluhosova J."/>
            <person name="Istvanek J."/>
            <person name="Nedelnik J."/>
            <person name="Repkova J."/>
        </authorList>
    </citation>
    <scope>NUCLEOTIDE SEQUENCE [LARGE SCALE GENOMIC DNA]</scope>
    <source>
        <strain evidence="3">cv. 10/8</strain>
        <tissue evidence="2">Leaf</tissue>
    </source>
</reference>
<evidence type="ECO:0000313" key="3">
    <source>
        <dbReference type="Proteomes" id="UP000265520"/>
    </source>
</evidence>
<dbReference type="AlphaFoldDB" id="A0A392MII6"/>